<dbReference type="Proteomes" id="UP000293952">
    <property type="component" value="Unassembled WGS sequence"/>
</dbReference>
<dbReference type="EMBL" id="SETE01000007">
    <property type="protein sequence ID" value="RYM32147.1"/>
    <property type="molecule type" value="Genomic_DNA"/>
</dbReference>
<protein>
    <submittedName>
        <fullName evidence="1">DUF4160 domain-containing protein</fullName>
    </submittedName>
</protein>
<dbReference type="InterPro" id="IPR025427">
    <property type="entry name" value="DUF4160"/>
</dbReference>
<organism evidence="1 2">
    <name type="scientific">Brumimicrobium glaciale</name>
    <dbReference type="NCBI Taxonomy" id="200475"/>
    <lineage>
        <taxon>Bacteria</taxon>
        <taxon>Pseudomonadati</taxon>
        <taxon>Bacteroidota</taxon>
        <taxon>Flavobacteriia</taxon>
        <taxon>Flavobacteriales</taxon>
        <taxon>Crocinitomicaceae</taxon>
        <taxon>Brumimicrobium</taxon>
    </lineage>
</organism>
<keyword evidence="2" id="KW-1185">Reference proteome</keyword>
<comment type="caution">
    <text evidence="1">The sequence shown here is derived from an EMBL/GenBank/DDBJ whole genome shotgun (WGS) entry which is preliminary data.</text>
</comment>
<reference evidence="1 2" key="1">
    <citation type="submission" date="2019-02" db="EMBL/GenBank/DDBJ databases">
        <title>Genome sequence of the sea-ice species Brumimicrobium glaciale.</title>
        <authorList>
            <person name="Bowman J.P."/>
        </authorList>
    </citation>
    <scope>NUCLEOTIDE SEQUENCE [LARGE SCALE GENOMIC DNA]</scope>
    <source>
        <strain evidence="1 2">IC156</strain>
    </source>
</reference>
<proteinExistence type="predicted"/>
<accession>A0A4Q4KHP7</accession>
<dbReference type="OrthoDB" id="122670at2"/>
<dbReference type="AlphaFoldDB" id="A0A4Q4KHP7"/>
<dbReference type="Pfam" id="PF13711">
    <property type="entry name" value="DUF4160"/>
    <property type="match status" value="1"/>
</dbReference>
<evidence type="ECO:0000313" key="1">
    <source>
        <dbReference type="EMBL" id="RYM32147.1"/>
    </source>
</evidence>
<name>A0A4Q4KHP7_9FLAO</name>
<sequence>MCNFITIPKVLIVNGYRFYFYSNENGEPVHIHILKAEGNAKYWLNPLEEAYSYGFTLQQRKDILKLLSKHKETLIKAWYEYFK</sequence>
<evidence type="ECO:0000313" key="2">
    <source>
        <dbReference type="Proteomes" id="UP000293952"/>
    </source>
</evidence>
<gene>
    <name evidence="1" type="ORF">ERX46_15815</name>
</gene>